<dbReference type="GO" id="GO:0004674">
    <property type="term" value="F:protein serine/threonine kinase activity"/>
    <property type="evidence" value="ECO:0000318"/>
    <property type="project" value="GO_Central"/>
</dbReference>
<dbReference type="InParanoid" id="E9H0K1"/>
<proteinExistence type="predicted"/>
<sequence>MQLTGRVVHDEDKFFYIQVHISPSPDGYGGPKDLKKLQIQTCEKNPAPRSSEPQLGQLVAGCFHGKWYRALIEEIDFNCEDLVIFFVDYVNPKIHDRSIDSAAGRRDVGFTGPSRPLLSDGFKEVHFSQRNGNHQHPGGVGRSDGQEYTLWVTVCPSPVDENIISTNTPPKEPVDPFTAYTPMKLHKAVRTLSTPPAPEAIGAKRNRFPDQRLGHSGTSDVPYGSDHHHCPNPVPPIPSSAKSAFRASLVPSQSPVYVPPPPALYEGQENRFRTKTDKVQETYTNLTQQLDVHFANSSLLLEQLNQANTKTIGLICAANVDGHWNRCRIVDMVDDKTMTLYLTDVGKKTKHYDKSTTDLSYQQQQQQQQQEATQQLQHQQLLQMLKIQQQQAQEQAQLQQHAVQDFNVQQQQHSQPPRSLPQQQHVNEQLKQLLAEREFLREHSNVNSGGGEPPVVPSIYGLIGSAGTAEARPTASSNARCFMSGWPAALDSQMRGSMRHALESVQRGRHSRGRSGTRYEWRRSGTRSEWRRSGTRSNSASGITDSLTSSIVSISSESSSHTPFQQSPVSDWNLDHVGNNWLRSIDNKNMKRNL</sequence>
<organism evidence="3 4">
    <name type="scientific">Daphnia pulex</name>
    <name type="common">Water flea</name>
    <dbReference type="NCBI Taxonomy" id="6669"/>
    <lineage>
        <taxon>Eukaryota</taxon>
        <taxon>Metazoa</taxon>
        <taxon>Ecdysozoa</taxon>
        <taxon>Arthropoda</taxon>
        <taxon>Crustacea</taxon>
        <taxon>Branchiopoda</taxon>
        <taxon>Diplostraca</taxon>
        <taxon>Cladocera</taxon>
        <taxon>Anomopoda</taxon>
        <taxon>Daphniidae</taxon>
        <taxon>Daphnia</taxon>
    </lineage>
</organism>
<protein>
    <recommendedName>
        <fullName evidence="2">Tudor domain-containing protein</fullName>
    </recommendedName>
</protein>
<evidence type="ECO:0000259" key="2">
    <source>
        <dbReference type="Pfam" id="PF00567"/>
    </source>
</evidence>
<dbReference type="KEGG" id="dpx:DAPPUDRAFT_251504"/>
<dbReference type="Gene3D" id="2.30.30.140">
    <property type="match status" value="2"/>
</dbReference>
<evidence type="ECO:0000256" key="1">
    <source>
        <dbReference type="SAM" id="MobiDB-lite"/>
    </source>
</evidence>
<evidence type="ECO:0000313" key="3">
    <source>
        <dbReference type="EMBL" id="EFX74662.1"/>
    </source>
</evidence>
<evidence type="ECO:0000313" key="4">
    <source>
        <dbReference type="Proteomes" id="UP000000305"/>
    </source>
</evidence>
<feature type="region of interest" description="Disordered" evidence="1">
    <location>
        <begin position="406"/>
        <end position="425"/>
    </location>
</feature>
<dbReference type="PhylomeDB" id="E9H0K1"/>
<accession>E9H0K1</accession>
<dbReference type="HOGENOM" id="CLU_459482_0_0_1"/>
<keyword evidence="4" id="KW-1185">Reference proteome</keyword>
<dbReference type="CDD" id="cd20379">
    <property type="entry name" value="Tudor_dTUD-like"/>
    <property type="match status" value="2"/>
</dbReference>
<dbReference type="AlphaFoldDB" id="E9H0K1"/>
<dbReference type="GO" id="GO:0005634">
    <property type="term" value="C:nucleus"/>
    <property type="evidence" value="ECO:0000318"/>
    <property type="project" value="GO_Central"/>
</dbReference>
<dbReference type="Proteomes" id="UP000000305">
    <property type="component" value="Unassembled WGS sequence"/>
</dbReference>
<reference evidence="3 4" key="1">
    <citation type="journal article" date="2011" name="Science">
        <title>The ecoresponsive genome of Daphnia pulex.</title>
        <authorList>
            <person name="Colbourne J.K."/>
            <person name="Pfrender M.E."/>
            <person name="Gilbert D."/>
            <person name="Thomas W.K."/>
            <person name="Tucker A."/>
            <person name="Oakley T.H."/>
            <person name="Tokishita S."/>
            <person name="Aerts A."/>
            <person name="Arnold G.J."/>
            <person name="Basu M.K."/>
            <person name="Bauer D.J."/>
            <person name="Caceres C.E."/>
            <person name="Carmel L."/>
            <person name="Casola C."/>
            <person name="Choi J.H."/>
            <person name="Detter J.C."/>
            <person name="Dong Q."/>
            <person name="Dusheyko S."/>
            <person name="Eads B.D."/>
            <person name="Frohlich T."/>
            <person name="Geiler-Samerotte K.A."/>
            <person name="Gerlach D."/>
            <person name="Hatcher P."/>
            <person name="Jogdeo S."/>
            <person name="Krijgsveld J."/>
            <person name="Kriventseva E.V."/>
            <person name="Kultz D."/>
            <person name="Laforsch C."/>
            <person name="Lindquist E."/>
            <person name="Lopez J."/>
            <person name="Manak J.R."/>
            <person name="Muller J."/>
            <person name="Pangilinan J."/>
            <person name="Patwardhan R.P."/>
            <person name="Pitluck S."/>
            <person name="Pritham E.J."/>
            <person name="Rechtsteiner A."/>
            <person name="Rho M."/>
            <person name="Rogozin I.B."/>
            <person name="Sakarya O."/>
            <person name="Salamov A."/>
            <person name="Schaack S."/>
            <person name="Shapiro H."/>
            <person name="Shiga Y."/>
            <person name="Skalitzky C."/>
            <person name="Smith Z."/>
            <person name="Souvorov A."/>
            <person name="Sung W."/>
            <person name="Tang Z."/>
            <person name="Tsuchiya D."/>
            <person name="Tu H."/>
            <person name="Vos H."/>
            <person name="Wang M."/>
            <person name="Wolf Y.I."/>
            <person name="Yamagata H."/>
            <person name="Yamada T."/>
            <person name="Ye Y."/>
            <person name="Shaw J.R."/>
            <person name="Andrews J."/>
            <person name="Crease T.J."/>
            <person name="Tang H."/>
            <person name="Lucas S.M."/>
            <person name="Robertson H.M."/>
            <person name="Bork P."/>
            <person name="Koonin E.V."/>
            <person name="Zdobnov E.M."/>
            <person name="Grigoriev I.V."/>
            <person name="Lynch M."/>
            <person name="Boore J.L."/>
        </authorList>
    </citation>
    <scope>NUCLEOTIDE SEQUENCE [LARGE SCALE GENOMIC DNA]</scope>
</reference>
<dbReference type="SUPFAM" id="SSF63748">
    <property type="entry name" value="Tudor/PWWP/MBT"/>
    <property type="match status" value="2"/>
</dbReference>
<dbReference type="Pfam" id="PF00567">
    <property type="entry name" value="TUDOR"/>
    <property type="match status" value="1"/>
</dbReference>
<name>E9H0K1_DAPPU</name>
<gene>
    <name evidence="3" type="ORF">DAPPUDRAFT_251504</name>
</gene>
<feature type="compositionally biased region" description="Basic and acidic residues" evidence="1">
    <location>
        <begin position="517"/>
        <end position="532"/>
    </location>
</feature>
<dbReference type="InterPro" id="IPR002999">
    <property type="entry name" value="Tudor"/>
</dbReference>
<dbReference type="EMBL" id="GL732581">
    <property type="protein sequence ID" value="EFX74662.1"/>
    <property type="molecule type" value="Genomic_DNA"/>
</dbReference>
<feature type="region of interest" description="Disordered" evidence="1">
    <location>
        <begin position="502"/>
        <end position="544"/>
    </location>
</feature>
<feature type="domain" description="Tudor" evidence="2">
    <location>
        <begin position="277"/>
        <end position="350"/>
    </location>
</feature>